<evidence type="ECO:0000313" key="2">
    <source>
        <dbReference type="Proteomes" id="UP001608902"/>
    </source>
</evidence>
<evidence type="ECO:0000313" key="1">
    <source>
        <dbReference type="EMBL" id="MFH4982595.1"/>
    </source>
</evidence>
<dbReference type="Proteomes" id="UP001608902">
    <property type="component" value="Unassembled WGS sequence"/>
</dbReference>
<name>A0ABD6ERK6_9BILA</name>
<keyword evidence="2" id="KW-1185">Reference proteome</keyword>
<proteinExistence type="predicted"/>
<dbReference type="EMBL" id="JBGFUD010009657">
    <property type="protein sequence ID" value="MFH4982595.1"/>
    <property type="molecule type" value="Genomic_DNA"/>
</dbReference>
<sequence length="107" mass="12640">MMDDRSWCTTHTSTTHFCVRRFESVSSFSSTTRNHHRGDVKMKHYQYVFLPVGERLIGKLSDCAPSTKMDCNKSNEDTTRMCPIKYRIRFETLLTYEIPSEFDDRTE</sequence>
<protein>
    <submittedName>
        <fullName evidence="1">Uncharacterized protein</fullName>
    </submittedName>
</protein>
<comment type="caution">
    <text evidence="1">The sequence shown here is derived from an EMBL/GenBank/DDBJ whole genome shotgun (WGS) entry which is preliminary data.</text>
</comment>
<dbReference type="AlphaFoldDB" id="A0ABD6ERK6"/>
<gene>
    <name evidence="1" type="ORF">AB6A40_009304</name>
</gene>
<organism evidence="1 2">
    <name type="scientific">Gnathostoma spinigerum</name>
    <dbReference type="NCBI Taxonomy" id="75299"/>
    <lineage>
        <taxon>Eukaryota</taxon>
        <taxon>Metazoa</taxon>
        <taxon>Ecdysozoa</taxon>
        <taxon>Nematoda</taxon>
        <taxon>Chromadorea</taxon>
        <taxon>Rhabditida</taxon>
        <taxon>Spirurina</taxon>
        <taxon>Gnathostomatomorpha</taxon>
        <taxon>Gnathostomatoidea</taxon>
        <taxon>Gnathostomatidae</taxon>
        <taxon>Gnathostoma</taxon>
    </lineage>
</organism>
<accession>A0ABD6ERK6</accession>
<reference evidence="1 2" key="1">
    <citation type="submission" date="2024-08" db="EMBL/GenBank/DDBJ databases">
        <title>Gnathostoma spinigerum genome.</title>
        <authorList>
            <person name="Gonzalez-Bertolin B."/>
            <person name="Monzon S."/>
            <person name="Zaballos A."/>
            <person name="Jimenez P."/>
            <person name="Dekumyoy P."/>
            <person name="Varona S."/>
            <person name="Cuesta I."/>
            <person name="Sumanam S."/>
            <person name="Adisakwattana P."/>
            <person name="Gasser R.B."/>
            <person name="Hernandez-Gonzalez A."/>
            <person name="Young N.D."/>
            <person name="Perteguer M.J."/>
        </authorList>
    </citation>
    <scope>NUCLEOTIDE SEQUENCE [LARGE SCALE GENOMIC DNA]</scope>
    <source>
        <strain evidence="1">AL3</strain>
        <tissue evidence="1">Liver</tissue>
    </source>
</reference>